<evidence type="ECO:0000313" key="4">
    <source>
        <dbReference type="EMBL" id="KAB7727864.1"/>
    </source>
</evidence>
<reference evidence="4 5" key="1">
    <citation type="submission" date="2019-10" db="EMBL/GenBank/DDBJ databases">
        <title>Rudanella paleaurantiibacter sp. nov., isolated from sludge.</title>
        <authorList>
            <person name="Xu S.Q."/>
        </authorList>
    </citation>
    <scope>NUCLEOTIDE SEQUENCE [LARGE SCALE GENOMIC DNA]</scope>
    <source>
        <strain evidence="4 5">HX-22-17</strain>
    </source>
</reference>
<dbReference type="Gene3D" id="2.70.70.10">
    <property type="entry name" value="Glucose Permease (Domain IIA)"/>
    <property type="match status" value="1"/>
</dbReference>
<dbReference type="InterPro" id="IPR050570">
    <property type="entry name" value="Cell_wall_metabolism_enzyme"/>
</dbReference>
<proteinExistence type="predicted"/>
<keyword evidence="2" id="KW-0732">Signal</keyword>
<protein>
    <submittedName>
        <fullName evidence="4">Peptidoglycan DD-metalloendopeptidase family protein</fullName>
    </submittedName>
</protein>
<keyword evidence="5" id="KW-1185">Reference proteome</keyword>
<dbReference type="SUPFAM" id="SSF51261">
    <property type="entry name" value="Duplicated hybrid motif"/>
    <property type="match status" value="1"/>
</dbReference>
<dbReference type="PANTHER" id="PTHR21666:SF270">
    <property type="entry name" value="MUREIN HYDROLASE ACTIVATOR ENVC"/>
    <property type="match status" value="1"/>
</dbReference>
<evidence type="ECO:0000256" key="1">
    <source>
        <dbReference type="SAM" id="MobiDB-lite"/>
    </source>
</evidence>
<dbReference type="EMBL" id="WELI01000009">
    <property type="protein sequence ID" value="KAB7727864.1"/>
    <property type="molecule type" value="Genomic_DNA"/>
</dbReference>
<dbReference type="CDD" id="cd12797">
    <property type="entry name" value="M23_peptidase"/>
    <property type="match status" value="1"/>
</dbReference>
<feature type="chain" id="PRO_5029547142" evidence="2">
    <location>
        <begin position="22"/>
        <end position="676"/>
    </location>
</feature>
<dbReference type="GO" id="GO:0004222">
    <property type="term" value="F:metalloendopeptidase activity"/>
    <property type="evidence" value="ECO:0007669"/>
    <property type="project" value="TreeGrafter"/>
</dbReference>
<dbReference type="Proteomes" id="UP000488299">
    <property type="component" value="Unassembled WGS sequence"/>
</dbReference>
<comment type="caution">
    <text evidence="4">The sequence shown here is derived from an EMBL/GenBank/DDBJ whole genome shotgun (WGS) entry which is preliminary data.</text>
</comment>
<evidence type="ECO:0000313" key="5">
    <source>
        <dbReference type="Proteomes" id="UP000488299"/>
    </source>
</evidence>
<gene>
    <name evidence="4" type="ORF">F5984_19025</name>
</gene>
<dbReference type="Pfam" id="PF01551">
    <property type="entry name" value="Peptidase_M23"/>
    <property type="match status" value="2"/>
</dbReference>
<evidence type="ECO:0000259" key="3">
    <source>
        <dbReference type="Pfam" id="PF01551"/>
    </source>
</evidence>
<feature type="domain" description="M23ase beta-sheet core" evidence="3">
    <location>
        <begin position="155"/>
        <end position="189"/>
    </location>
</feature>
<feature type="signal peptide" evidence="2">
    <location>
        <begin position="1"/>
        <end position="21"/>
    </location>
</feature>
<evidence type="ECO:0000256" key="2">
    <source>
        <dbReference type="SAM" id="SignalP"/>
    </source>
</evidence>
<organism evidence="4 5">
    <name type="scientific">Rudanella paleaurantiibacter</name>
    <dbReference type="NCBI Taxonomy" id="2614655"/>
    <lineage>
        <taxon>Bacteria</taxon>
        <taxon>Pseudomonadati</taxon>
        <taxon>Bacteroidota</taxon>
        <taxon>Cytophagia</taxon>
        <taxon>Cytophagales</taxon>
        <taxon>Cytophagaceae</taxon>
        <taxon>Rudanella</taxon>
    </lineage>
</organism>
<dbReference type="InterPro" id="IPR016047">
    <property type="entry name" value="M23ase_b-sheet_dom"/>
</dbReference>
<accession>A0A7J5TUN7</accession>
<feature type="region of interest" description="Disordered" evidence="1">
    <location>
        <begin position="652"/>
        <end position="676"/>
    </location>
</feature>
<dbReference type="AlphaFoldDB" id="A0A7J5TUN7"/>
<dbReference type="PANTHER" id="PTHR21666">
    <property type="entry name" value="PEPTIDASE-RELATED"/>
    <property type="match status" value="1"/>
</dbReference>
<feature type="compositionally biased region" description="Basic residues" evidence="1">
    <location>
        <begin position="660"/>
        <end position="676"/>
    </location>
</feature>
<name>A0A7J5TUN7_9BACT</name>
<feature type="domain" description="M23ase beta-sheet core" evidence="3">
    <location>
        <begin position="69"/>
        <end position="130"/>
    </location>
</feature>
<dbReference type="InterPro" id="IPR011055">
    <property type="entry name" value="Dup_hybrid_motif"/>
</dbReference>
<dbReference type="RefSeq" id="WP_152125817.1">
    <property type="nucleotide sequence ID" value="NZ_WELI01000009.1"/>
</dbReference>
<sequence>MKNRIALFFLSIASLGTGLLASGQTPKPAPNGRPPVRQVVVPGYFMFPIQPGGQNSLSGGMGDLRANHFHAGLDIRTGGREGLPVYAAADGYVSRIAVFTGGYGNVIFLKHPNGMTTVYGHLKTLNDTLGTYLRTEQYRKQTFEIDLRPAPGQYPVRKGDIIALSGNTGGSGGPHLHFEIRDERDNLINPLLYNFRELRDEVPPYFERIALRTLTPGSRLNGEYARQSFAPVRRADGSYGLNQSITAAGLIGLEILAYDKTTGSPYRNGINCVEVKLDGREMFTYNMDSFPHEETRFINVHMDYETERLFGQRYHRCYVADGNQLSLYHTDQPHIQARRGRLPLMDGKPHDVTVTLFDSYQNSAVLRFTVQPDSSASNLPLRLKPSNQAEAATITTDQNVLKLAIRNLPDSLPPAARLFEGKNVTEQPASYVHNNAAVYLIDLNTHLPEAVMVGAGRVATNLKKRVTPGRDETYEDGTVSLNFGAKTLFDTLYLAVRSLPGGGLEINQNTIPLNEPLGVVWNTAGVADTARTKAYLVDKVGRERYVGGSWQKNKLSFKTRELGRFQLLTDATPPQAQLLSLQPNGISARITDDRSGIRSFRAMVDGQWLLMQYDYKRALLWSDKLNAQEPFPDGAEVLLEVTDNAGNVTSVQGVVSVPKPKAKPKAKPTARKKRRR</sequence>